<protein>
    <recommendedName>
        <fullName evidence="5">PSII 6.1 kDa protein</fullName>
    </recommendedName>
</protein>
<sequence>MKAVQFIALALGALSAVVRRSVHCCKLWGKKIAAKAARAPPHGRNRCRGQEAFAPKSSSSALMAARSGANSGVSQRTKALAASPKMEVWSEKNIRFSLLAGIGLPIVGIVTPPDNVLFAATLPVAIAGVWIFIFLDLLKAAIPGDEDFDFDV</sequence>
<dbReference type="Proteomes" id="UP001363151">
    <property type="component" value="Unassembled WGS sequence"/>
</dbReference>
<evidence type="ECO:0000313" key="3">
    <source>
        <dbReference type="EMBL" id="KAK7232917.1"/>
    </source>
</evidence>
<evidence type="ECO:0000256" key="1">
    <source>
        <dbReference type="SAM" id="Phobius"/>
    </source>
</evidence>
<reference evidence="3 4" key="1">
    <citation type="submission" date="2024-03" db="EMBL/GenBank/DDBJ databases">
        <title>Aureococcus anophagefferens CCMP1851 and Kratosvirus quantuckense: Draft genome of a second virus-susceptible host strain in the model system.</title>
        <authorList>
            <person name="Chase E."/>
            <person name="Truchon A.R."/>
            <person name="Schepens W."/>
            <person name="Wilhelm S.W."/>
        </authorList>
    </citation>
    <scope>NUCLEOTIDE SEQUENCE [LARGE SCALE GENOMIC DNA]</scope>
    <source>
        <strain evidence="3 4">CCMP1851</strain>
    </source>
</reference>
<organism evidence="3 4">
    <name type="scientific">Aureococcus anophagefferens</name>
    <name type="common">Harmful bloom alga</name>
    <dbReference type="NCBI Taxonomy" id="44056"/>
    <lineage>
        <taxon>Eukaryota</taxon>
        <taxon>Sar</taxon>
        <taxon>Stramenopiles</taxon>
        <taxon>Ochrophyta</taxon>
        <taxon>Pelagophyceae</taxon>
        <taxon>Pelagomonadales</taxon>
        <taxon>Pelagomonadaceae</taxon>
        <taxon>Aureococcus</taxon>
    </lineage>
</organism>
<evidence type="ECO:0000256" key="2">
    <source>
        <dbReference type="SAM" id="SignalP"/>
    </source>
</evidence>
<keyword evidence="2" id="KW-0732">Signal</keyword>
<gene>
    <name evidence="3" type="ORF">SO694_00036277</name>
</gene>
<name>A0ABR1FLA9_AURAN</name>
<comment type="caution">
    <text evidence="3">The sequence shown here is derived from an EMBL/GenBank/DDBJ whole genome shotgun (WGS) entry which is preliminary data.</text>
</comment>
<dbReference type="EMBL" id="JBBJCI010000365">
    <property type="protein sequence ID" value="KAK7232917.1"/>
    <property type="molecule type" value="Genomic_DNA"/>
</dbReference>
<feature type="signal peptide" evidence="2">
    <location>
        <begin position="1"/>
        <end position="24"/>
    </location>
</feature>
<keyword evidence="1" id="KW-0472">Membrane</keyword>
<feature type="chain" id="PRO_5045948989" description="PSII 6.1 kDa protein" evidence="2">
    <location>
        <begin position="25"/>
        <end position="152"/>
    </location>
</feature>
<accession>A0ABR1FLA9</accession>
<keyword evidence="1" id="KW-1133">Transmembrane helix</keyword>
<keyword evidence="4" id="KW-1185">Reference proteome</keyword>
<evidence type="ECO:0000313" key="4">
    <source>
        <dbReference type="Proteomes" id="UP001363151"/>
    </source>
</evidence>
<proteinExistence type="predicted"/>
<feature type="transmembrane region" description="Helical" evidence="1">
    <location>
        <begin position="116"/>
        <end position="138"/>
    </location>
</feature>
<evidence type="ECO:0008006" key="5">
    <source>
        <dbReference type="Google" id="ProtNLM"/>
    </source>
</evidence>
<keyword evidence="1" id="KW-0812">Transmembrane</keyword>